<keyword evidence="2" id="KW-1185">Reference proteome</keyword>
<gene>
    <name evidence="1" type="ORF">BBI15_09820</name>
</gene>
<dbReference type="SUPFAM" id="SSF53335">
    <property type="entry name" value="S-adenosyl-L-methionine-dependent methyltransferases"/>
    <property type="match status" value="1"/>
</dbReference>
<evidence type="ECO:0008006" key="3">
    <source>
        <dbReference type="Google" id="ProtNLM"/>
    </source>
</evidence>
<dbReference type="Gene3D" id="3.40.50.150">
    <property type="entry name" value="Vaccinia Virus protein VP39"/>
    <property type="match status" value="1"/>
</dbReference>
<sequence>MDDHRMDRKLNIHTGGEQMGFHASLHEHRFEVTPYAWLDRLFKAHPLKGTGRLVDFGSGKGRLNFFAHHLFGTPSAGVEVDPSLHKASLRNLQRYRGKADIEFINAYAQDYEIDPQDRWFYFFNPFSDPVFMSVVDRIQKSAADHPREVEVILFYPAVEYTDFLERRTAFELAEDIELPVEEKDPRERFLVYRLPIWD</sequence>
<organism evidence="1 2">
    <name type="scientific">Planococcus plakortidis</name>
    <dbReference type="NCBI Taxonomy" id="1038856"/>
    <lineage>
        <taxon>Bacteria</taxon>
        <taxon>Bacillati</taxon>
        <taxon>Bacillota</taxon>
        <taxon>Bacilli</taxon>
        <taxon>Bacillales</taxon>
        <taxon>Caryophanaceae</taxon>
        <taxon>Planococcus</taxon>
    </lineage>
</organism>
<dbReference type="KEGG" id="ppla:BBI15_09820"/>
<protein>
    <recommendedName>
        <fullName evidence="3">SAM-dependent methyltransferase</fullName>
    </recommendedName>
</protein>
<reference evidence="1" key="1">
    <citation type="submission" date="2016-10" db="EMBL/GenBank/DDBJ databases">
        <authorList>
            <person name="See-Too W.S."/>
        </authorList>
    </citation>
    <scope>NUCLEOTIDE SEQUENCE [LARGE SCALE GENOMIC DNA]</scope>
    <source>
        <strain evidence="1">DSM 23997</strain>
    </source>
</reference>
<accession>A0A1C7E9Z2</accession>
<name>A0A1C7E9Z2_9BACL</name>
<dbReference type="Proteomes" id="UP000092650">
    <property type="component" value="Chromosome"/>
</dbReference>
<dbReference type="OrthoDB" id="9780095at2"/>
<evidence type="ECO:0000313" key="1">
    <source>
        <dbReference type="EMBL" id="ANU20491.1"/>
    </source>
</evidence>
<dbReference type="AlphaFoldDB" id="A0A1C7E9Z2"/>
<dbReference type="RefSeq" id="WP_068870577.1">
    <property type="nucleotide sequence ID" value="NZ_CP016539.2"/>
</dbReference>
<dbReference type="EMBL" id="CP016539">
    <property type="protein sequence ID" value="ANU20491.1"/>
    <property type="molecule type" value="Genomic_DNA"/>
</dbReference>
<proteinExistence type="predicted"/>
<dbReference type="InterPro" id="IPR029063">
    <property type="entry name" value="SAM-dependent_MTases_sf"/>
</dbReference>
<dbReference type="STRING" id="1038856.BBI15_09820"/>
<evidence type="ECO:0000313" key="2">
    <source>
        <dbReference type="Proteomes" id="UP000092650"/>
    </source>
</evidence>